<comment type="caution">
    <text evidence="3">The sequence shown here is derived from an EMBL/GenBank/DDBJ whole genome shotgun (WGS) entry which is preliminary data.</text>
</comment>
<keyword evidence="4" id="KW-1185">Reference proteome</keyword>
<name>A0A9W7XMB9_9FUNG</name>
<dbReference type="Gene3D" id="1.10.287.2900">
    <property type="match status" value="2"/>
</dbReference>
<evidence type="ECO:0000313" key="3">
    <source>
        <dbReference type="EMBL" id="KAJ1647784.1"/>
    </source>
</evidence>
<dbReference type="InterPro" id="IPR031731">
    <property type="entry name" value="CX9C"/>
</dbReference>
<dbReference type="SUPFAM" id="SSF47072">
    <property type="entry name" value="Cysteine alpha-hairpin motif"/>
    <property type="match status" value="1"/>
</dbReference>
<accession>A0A9W7XMB9</accession>
<gene>
    <name evidence="3" type="ORF">LPJ64_000884</name>
</gene>
<evidence type="ECO:0000313" key="4">
    <source>
        <dbReference type="Proteomes" id="UP001145021"/>
    </source>
</evidence>
<dbReference type="AlphaFoldDB" id="A0A9W7XMB9"/>
<dbReference type="EMBL" id="JANBOH010000020">
    <property type="protein sequence ID" value="KAJ1647784.1"/>
    <property type="molecule type" value="Genomic_DNA"/>
</dbReference>
<organism evidence="3 4">
    <name type="scientific">Coemansia asiatica</name>
    <dbReference type="NCBI Taxonomy" id="1052880"/>
    <lineage>
        <taxon>Eukaryota</taxon>
        <taxon>Fungi</taxon>
        <taxon>Fungi incertae sedis</taxon>
        <taxon>Zoopagomycota</taxon>
        <taxon>Kickxellomycotina</taxon>
        <taxon>Kickxellomycetes</taxon>
        <taxon>Kickxellales</taxon>
        <taxon>Kickxellaceae</taxon>
        <taxon>Coemansia</taxon>
    </lineage>
</organism>
<dbReference type="Proteomes" id="UP001145021">
    <property type="component" value="Unassembled WGS sequence"/>
</dbReference>
<dbReference type="PANTHER" id="PTHR47106:SF1">
    <property type="entry name" value="COILED-COIL-HELIX-COILED-COIL-HELIX DOMAIN-CONTAINING PROTEIN 5"/>
    <property type="match status" value="1"/>
</dbReference>
<proteinExistence type="predicted"/>
<evidence type="ECO:0000256" key="1">
    <source>
        <dbReference type="SAM" id="MobiDB-lite"/>
    </source>
</evidence>
<dbReference type="InterPro" id="IPR009069">
    <property type="entry name" value="Cys_alpha_HP_mot_SF"/>
</dbReference>
<protein>
    <recommendedName>
        <fullName evidence="2">IMS import disulfide relay-system CHCH-CHCH-like Cx9C domain-containing protein</fullName>
    </recommendedName>
</protein>
<dbReference type="GO" id="GO:0005758">
    <property type="term" value="C:mitochondrial intermembrane space"/>
    <property type="evidence" value="ECO:0007669"/>
    <property type="project" value="TreeGrafter"/>
</dbReference>
<dbReference type="PANTHER" id="PTHR47106">
    <property type="entry name" value="COILED-COIL-HELIX-COILED-COIL-HELIX DOMAIN-CONTAINING PROTEIN 5"/>
    <property type="match status" value="1"/>
</dbReference>
<reference evidence="3" key="1">
    <citation type="submission" date="2022-07" db="EMBL/GenBank/DDBJ databases">
        <title>Phylogenomic reconstructions and comparative analyses of Kickxellomycotina fungi.</title>
        <authorList>
            <person name="Reynolds N.K."/>
            <person name="Stajich J.E."/>
            <person name="Barry K."/>
            <person name="Grigoriev I.V."/>
            <person name="Crous P."/>
            <person name="Smith M.E."/>
        </authorList>
    </citation>
    <scope>NUCLEOTIDE SEQUENCE</scope>
    <source>
        <strain evidence="3">NBRC 105413</strain>
    </source>
</reference>
<dbReference type="Pfam" id="PF16860">
    <property type="entry name" value="CX9C"/>
    <property type="match status" value="1"/>
</dbReference>
<evidence type="ECO:0000259" key="2">
    <source>
        <dbReference type="Pfam" id="PF16860"/>
    </source>
</evidence>
<dbReference type="GO" id="GO:0045333">
    <property type="term" value="P:cellular respiration"/>
    <property type="evidence" value="ECO:0007669"/>
    <property type="project" value="TreeGrafter"/>
</dbReference>
<sequence length="128" mass="14515">MDQTLDEVNKHCSEQVQSYAHCVDEHSETWKTDCATLREALTKCTDENVTLMKMVRMSCQPVIDRYQGCLNKNQKDPSVCMDSLRDLYECTEGVGQMMEKMNALKAKHQRSQGMSDGPSVVKEDSSSK</sequence>
<feature type="region of interest" description="Disordered" evidence="1">
    <location>
        <begin position="104"/>
        <end position="128"/>
    </location>
</feature>
<feature type="domain" description="IMS import disulfide relay-system CHCH-CHCH-like Cx9C" evidence="2">
    <location>
        <begin position="5"/>
        <end position="49"/>
    </location>
</feature>
<dbReference type="InterPro" id="IPR052848">
    <property type="entry name" value="CHCH_domain-containing_protein"/>
</dbReference>